<dbReference type="PROSITE" id="PS51257">
    <property type="entry name" value="PROKAR_LIPOPROTEIN"/>
    <property type="match status" value="1"/>
</dbReference>
<dbReference type="InterPro" id="IPR007485">
    <property type="entry name" value="LPS_assembly_LptE"/>
</dbReference>
<reference evidence="2 3" key="1">
    <citation type="submission" date="2020-02" db="EMBL/GenBank/DDBJ databases">
        <title>Genome sequence of strain CCNWXJ40-4.</title>
        <authorList>
            <person name="Gao J."/>
            <person name="Sun J."/>
        </authorList>
    </citation>
    <scope>NUCLEOTIDE SEQUENCE [LARGE SCALE GENOMIC DNA]</scope>
    <source>
        <strain evidence="2 3">CCNWXJ 40-4</strain>
    </source>
</reference>
<keyword evidence="1" id="KW-0472">Membrane</keyword>
<name>A0A6G4W6B7_9HYPH</name>
<keyword evidence="3" id="KW-1185">Reference proteome</keyword>
<dbReference type="EMBL" id="JAAKZF010000001">
    <property type="protein sequence ID" value="NGO49717.1"/>
    <property type="molecule type" value="Genomic_DNA"/>
</dbReference>
<dbReference type="Pfam" id="PF04390">
    <property type="entry name" value="LptE"/>
    <property type="match status" value="1"/>
</dbReference>
<protein>
    <recommendedName>
        <fullName evidence="4">LPS-assembly lipoprotein</fullName>
    </recommendedName>
</protein>
<sequence>MSSPERKAPAGLLRGVVLSVCIAAMAIASACTVRPLYSNAVAPGGAGTTTAAAYPAIDIKPVQTRYAQEVRNHLIFMLNGGAGQPANAQYSLDLGVTEVDSRVLLAPTTTGEDRPSAGTIVMTSSYRLTKVGTGEVVARGTRRISSSYDRPRQEFAALRAQRDAENRAARELAELLKLAIGQDLSRL</sequence>
<keyword evidence="1" id="KW-0812">Transmembrane</keyword>
<dbReference type="RefSeq" id="WP_165021801.1">
    <property type="nucleotide sequence ID" value="NZ_JAAKZF010000001.1"/>
</dbReference>
<dbReference type="Proteomes" id="UP001642900">
    <property type="component" value="Unassembled WGS sequence"/>
</dbReference>
<evidence type="ECO:0008006" key="4">
    <source>
        <dbReference type="Google" id="ProtNLM"/>
    </source>
</evidence>
<dbReference type="AlphaFoldDB" id="A0A6G4W6B7"/>
<organism evidence="2 3">
    <name type="scientific">Allomesorhizobium camelthorni</name>
    <dbReference type="NCBI Taxonomy" id="475069"/>
    <lineage>
        <taxon>Bacteria</taxon>
        <taxon>Pseudomonadati</taxon>
        <taxon>Pseudomonadota</taxon>
        <taxon>Alphaproteobacteria</taxon>
        <taxon>Hyphomicrobiales</taxon>
        <taxon>Phyllobacteriaceae</taxon>
        <taxon>Allomesorhizobium</taxon>
    </lineage>
</organism>
<comment type="caution">
    <text evidence="2">The sequence shown here is derived from an EMBL/GenBank/DDBJ whole genome shotgun (WGS) entry which is preliminary data.</text>
</comment>
<dbReference type="Gene3D" id="3.30.160.150">
    <property type="entry name" value="Lipoprotein like domain"/>
    <property type="match status" value="1"/>
</dbReference>
<evidence type="ECO:0000313" key="3">
    <source>
        <dbReference type="Proteomes" id="UP001642900"/>
    </source>
</evidence>
<keyword evidence="1" id="KW-1133">Transmembrane helix</keyword>
<feature type="transmembrane region" description="Helical" evidence="1">
    <location>
        <begin position="12"/>
        <end position="30"/>
    </location>
</feature>
<gene>
    <name evidence="2" type="ORF">G6N73_00765</name>
</gene>
<accession>A0A6G4W6B7</accession>
<evidence type="ECO:0000313" key="2">
    <source>
        <dbReference type="EMBL" id="NGO49717.1"/>
    </source>
</evidence>
<dbReference type="GO" id="GO:0043165">
    <property type="term" value="P:Gram-negative-bacterium-type cell outer membrane assembly"/>
    <property type="evidence" value="ECO:0007669"/>
    <property type="project" value="InterPro"/>
</dbReference>
<proteinExistence type="predicted"/>
<evidence type="ECO:0000256" key="1">
    <source>
        <dbReference type="SAM" id="Phobius"/>
    </source>
</evidence>
<dbReference type="GO" id="GO:0019867">
    <property type="term" value="C:outer membrane"/>
    <property type="evidence" value="ECO:0007669"/>
    <property type="project" value="InterPro"/>
</dbReference>